<dbReference type="Proteomes" id="UP000283530">
    <property type="component" value="Unassembled WGS sequence"/>
</dbReference>
<evidence type="ECO:0000313" key="3">
    <source>
        <dbReference type="Proteomes" id="UP000283530"/>
    </source>
</evidence>
<reference evidence="2 3" key="1">
    <citation type="journal article" date="2019" name="Nat. Plants">
        <title>Stout camphor tree genome fills gaps in understanding of flowering plant genome evolution.</title>
        <authorList>
            <person name="Chaw S.M."/>
            <person name="Liu Y.C."/>
            <person name="Wu Y.W."/>
            <person name="Wang H.Y."/>
            <person name="Lin C.I."/>
            <person name="Wu C.S."/>
            <person name="Ke H.M."/>
            <person name="Chang L.Y."/>
            <person name="Hsu C.Y."/>
            <person name="Yang H.T."/>
            <person name="Sudianto E."/>
            <person name="Hsu M.H."/>
            <person name="Wu K.P."/>
            <person name="Wang L.N."/>
            <person name="Leebens-Mack J.H."/>
            <person name="Tsai I.J."/>
        </authorList>
    </citation>
    <scope>NUCLEOTIDE SEQUENCE [LARGE SCALE GENOMIC DNA]</scope>
    <source>
        <strain evidence="3">cv. Chaw 1501</strain>
        <tissue evidence="2">Young leaves</tissue>
    </source>
</reference>
<dbReference type="AlphaFoldDB" id="A0A443PVF3"/>
<evidence type="ECO:0000256" key="1">
    <source>
        <dbReference type="SAM" id="MobiDB-lite"/>
    </source>
</evidence>
<comment type="caution">
    <text evidence="2">The sequence shown here is derived from an EMBL/GenBank/DDBJ whole genome shotgun (WGS) entry which is preliminary data.</text>
</comment>
<evidence type="ECO:0000313" key="2">
    <source>
        <dbReference type="EMBL" id="RWR94764.1"/>
    </source>
</evidence>
<feature type="region of interest" description="Disordered" evidence="1">
    <location>
        <begin position="1"/>
        <end position="27"/>
    </location>
</feature>
<proteinExistence type="predicted"/>
<sequence length="78" mass="9002">MILDGDLDDHDFPREEEEEDEEEEEKNSFPFLSFPAMFKAFRCISIFSSATSFPRIPSSLQFLVDLGHLVMETIPCLN</sequence>
<protein>
    <submittedName>
        <fullName evidence="2">Uncharacterized protein</fullName>
    </submittedName>
</protein>
<dbReference type="EMBL" id="QPKB01000011">
    <property type="protein sequence ID" value="RWR94764.1"/>
    <property type="molecule type" value="Genomic_DNA"/>
</dbReference>
<name>A0A443PVF3_9MAGN</name>
<gene>
    <name evidence="2" type="ORF">CKAN_02407400</name>
</gene>
<accession>A0A443PVF3</accession>
<keyword evidence="3" id="KW-1185">Reference proteome</keyword>
<organism evidence="2 3">
    <name type="scientific">Cinnamomum micranthum f. kanehirae</name>
    <dbReference type="NCBI Taxonomy" id="337451"/>
    <lineage>
        <taxon>Eukaryota</taxon>
        <taxon>Viridiplantae</taxon>
        <taxon>Streptophyta</taxon>
        <taxon>Embryophyta</taxon>
        <taxon>Tracheophyta</taxon>
        <taxon>Spermatophyta</taxon>
        <taxon>Magnoliopsida</taxon>
        <taxon>Magnoliidae</taxon>
        <taxon>Laurales</taxon>
        <taxon>Lauraceae</taxon>
        <taxon>Cinnamomum</taxon>
    </lineage>
</organism>
<feature type="compositionally biased region" description="Acidic residues" evidence="1">
    <location>
        <begin position="1"/>
        <end position="25"/>
    </location>
</feature>